<evidence type="ECO:0000259" key="3">
    <source>
        <dbReference type="SMART" id="SM00530"/>
    </source>
</evidence>
<dbReference type="Gene3D" id="1.10.260.40">
    <property type="entry name" value="lambda repressor-like DNA-binding domains"/>
    <property type="match status" value="1"/>
</dbReference>
<feature type="transmembrane region" description="Helical" evidence="2">
    <location>
        <begin position="150"/>
        <end position="168"/>
    </location>
</feature>
<dbReference type="SUPFAM" id="SSF47413">
    <property type="entry name" value="lambda repressor-like DNA-binding domains"/>
    <property type="match status" value="1"/>
</dbReference>
<dbReference type="InterPro" id="IPR001387">
    <property type="entry name" value="Cro/C1-type_HTH"/>
</dbReference>
<keyword evidence="5" id="KW-1185">Reference proteome</keyword>
<accession>A0A9E5MQG3</accession>
<feature type="region of interest" description="Disordered" evidence="1">
    <location>
        <begin position="174"/>
        <end position="238"/>
    </location>
</feature>
<reference evidence="4" key="1">
    <citation type="submission" date="2020-03" db="EMBL/GenBank/DDBJ databases">
        <authorList>
            <person name="Guo F."/>
        </authorList>
    </citation>
    <scope>NUCLEOTIDE SEQUENCE</scope>
    <source>
        <strain evidence="4">JCM 30134</strain>
    </source>
</reference>
<dbReference type="PANTHER" id="PTHR34475">
    <property type="match status" value="1"/>
</dbReference>
<dbReference type="AlphaFoldDB" id="A0A9E5MQG3"/>
<feature type="compositionally biased region" description="Basic and acidic residues" evidence="1">
    <location>
        <begin position="217"/>
        <end position="227"/>
    </location>
</feature>
<feature type="region of interest" description="Disordered" evidence="1">
    <location>
        <begin position="107"/>
        <end position="142"/>
    </location>
</feature>
<feature type="compositionally biased region" description="Low complexity" evidence="1">
    <location>
        <begin position="11"/>
        <end position="27"/>
    </location>
</feature>
<evidence type="ECO:0000313" key="5">
    <source>
        <dbReference type="Proteomes" id="UP000787472"/>
    </source>
</evidence>
<dbReference type="EMBL" id="JAAONZ010000032">
    <property type="protein sequence ID" value="NHO68452.1"/>
    <property type="molecule type" value="Genomic_DNA"/>
</dbReference>
<dbReference type="InterPro" id="IPR025194">
    <property type="entry name" value="RodZ-like_C"/>
</dbReference>
<dbReference type="PANTHER" id="PTHR34475:SF1">
    <property type="entry name" value="CYTOSKELETON PROTEIN RODZ"/>
    <property type="match status" value="1"/>
</dbReference>
<keyword evidence="2" id="KW-0812">Transmembrane</keyword>
<dbReference type="Pfam" id="PF13464">
    <property type="entry name" value="RodZ_C"/>
    <property type="match status" value="1"/>
</dbReference>
<dbReference type="InterPro" id="IPR010982">
    <property type="entry name" value="Lambda_DNA-bd_dom_sf"/>
</dbReference>
<dbReference type="SMART" id="SM00530">
    <property type="entry name" value="HTH_XRE"/>
    <property type="match status" value="1"/>
</dbReference>
<dbReference type="Pfam" id="PF13413">
    <property type="entry name" value="HTH_25"/>
    <property type="match status" value="1"/>
</dbReference>
<dbReference type="CDD" id="cd00093">
    <property type="entry name" value="HTH_XRE"/>
    <property type="match status" value="1"/>
</dbReference>
<keyword evidence="2" id="KW-1133">Transmembrane helix</keyword>
<feature type="domain" description="HTH cro/C1-type" evidence="3">
    <location>
        <begin position="32"/>
        <end position="93"/>
    </location>
</feature>
<sequence>MVDEGNAGIHEGSTGNSTGNSAGNSESRPGKLLRKKRESLGFTVAYVAEHLRLTEDYIHYLENDDFNKLPSEPFVLGYYRAYARILGLSADEVIGLYRDFISGRSQGTSEGLMADKQARHQTEKRGPQTLERNKYGQGKTPKSRGLGNRIYLIVTLALIGIWVVVSLLSEKQSNEASRGAPAAKMEVSSSDAEDRNSPEATKTEVPAVEEPATSGDAKSDLQPRDVETSTGLPEASAAAESVNAEAIIEAEAEVSPMNAVQAEAWQQLESSESVIDTEPQVAEKAEPVPANKSTQPSAVAESQDAFDTLVFTFADDCWLEVRDVAGDVLTAKVYNAGDTIELKGIGPFKLMLGNVRAAQLSLNGVQVALTPNGSRKTLRTTVGDDAPVSE</sequence>
<feature type="compositionally biased region" description="Basic and acidic residues" evidence="1">
    <location>
        <begin position="116"/>
        <end position="134"/>
    </location>
</feature>
<evidence type="ECO:0000256" key="2">
    <source>
        <dbReference type="SAM" id="Phobius"/>
    </source>
</evidence>
<keyword evidence="2" id="KW-0472">Membrane</keyword>
<dbReference type="Proteomes" id="UP000787472">
    <property type="component" value="Unassembled WGS sequence"/>
</dbReference>
<organism evidence="4 5">
    <name type="scientific">Pseudomaricurvus hydrocarbonicus</name>
    <dbReference type="NCBI Taxonomy" id="1470433"/>
    <lineage>
        <taxon>Bacteria</taxon>
        <taxon>Pseudomonadati</taxon>
        <taxon>Pseudomonadota</taxon>
        <taxon>Gammaproteobacteria</taxon>
        <taxon>Cellvibrionales</taxon>
        <taxon>Cellvibrionaceae</taxon>
        <taxon>Pseudomaricurvus</taxon>
    </lineage>
</organism>
<evidence type="ECO:0000256" key="1">
    <source>
        <dbReference type="SAM" id="MobiDB-lite"/>
    </source>
</evidence>
<dbReference type="InterPro" id="IPR050400">
    <property type="entry name" value="Bact_Cytoskel_RodZ"/>
</dbReference>
<protein>
    <submittedName>
        <fullName evidence="4">Helix-turn-helix domain-containing protein</fullName>
    </submittedName>
</protein>
<evidence type="ECO:0000313" key="4">
    <source>
        <dbReference type="EMBL" id="NHO68452.1"/>
    </source>
</evidence>
<feature type="region of interest" description="Disordered" evidence="1">
    <location>
        <begin position="1"/>
        <end position="31"/>
    </location>
</feature>
<gene>
    <name evidence="4" type="ORF">G8770_23105</name>
</gene>
<name>A0A9E5MQG3_9GAMM</name>
<comment type="caution">
    <text evidence="4">The sequence shown here is derived from an EMBL/GenBank/DDBJ whole genome shotgun (WGS) entry which is preliminary data.</text>
</comment>
<dbReference type="GO" id="GO:0003677">
    <property type="term" value="F:DNA binding"/>
    <property type="evidence" value="ECO:0007669"/>
    <property type="project" value="InterPro"/>
</dbReference>
<dbReference type="RefSeq" id="WP_167192418.1">
    <property type="nucleotide sequence ID" value="NZ_JAAONZ010000032.1"/>
</dbReference>
<proteinExistence type="predicted"/>